<sequence>MDVMANIVYPVAGLIGLYAFVSLASLVWEGIDRKLVARMQRRVGPPLLQPIYDFLKLASKETIVPNTANYMFRAAPVLALATTIALLAYTPMGFEPLLSSRGDVIVFIYLLTLICFFKILGAISSGSPYAKIGAAREAAIMVSREPAMMLAIFAIMWRLGKLGVEKPFSMGVFYQHNIWEIGTPLSFVGAIILLYVFCVWLASEIEAGYFNIPDAEEEIAEGALAEYSGRYLALLKLTKALKTYIGASLVVSIFFPWGIAGYLNLSGISADIVNLLFHTLKVFILLFAVQSVFRATTGRLKITQAVELLWKNVLPASIIGTLLIAMEVIM</sequence>
<feature type="transmembrane region" description="Helical" evidence="5">
    <location>
        <begin position="70"/>
        <end position="92"/>
    </location>
</feature>
<dbReference type="Pfam" id="PF00146">
    <property type="entry name" value="NADHdh"/>
    <property type="match status" value="1"/>
</dbReference>
<feature type="transmembrane region" description="Helical" evidence="5">
    <location>
        <begin position="184"/>
        <end position="202"/>
    </location>
</feature>
<dbReference type="InterPro" id="IPR052561">
    <property type="entry name" value="ComplexI_Subunit1"/>
</dbReference>
<feature type="transmembrane region" description="Helical" evidence="5">
    <location>
        <begin position="308"/>
        <end position="329"/>
    </location>
</feature>
<dbReference type="RefSeq" id="WP_062371252.1">
    <property type="nucleotide sequence ID" value="NZ_CP007140.1"/>
</dbReference>
<feature type="transmembrane region" description="Helical" evidence="5">
    <location>
        <begin position="244"/>
        <end position="263"/>
    </location>
</feature>
<dbReference type="KEGG" id="tgy:X802_04240"/>
<keyword evidence="7" id="KW-1185">Reference proteome</keyword>
<keyword evidence="2 5" id="KW-0812">Transmembrane</keyword>
<reference evidence="6 7" key="1">
    <citation type="submission" date="2014-01" db="EMBL/GenBank/DDBJ databases">
        <title>Genome sequencing of Thermococcus guaymasensis.</title>
        <authorList>
            <person name="Zhang X."/>
            <person name="Alvare G."/>
            <person name="Fristensky B."/>
            <person name="Chen L."/>
            <person name="Suen T."/>
            <person name="Chen Q."/>
            <person name="Ma K."/>
        </authorList>
    </citation>
    <scope>NUCLEOTIDE SEQUENCE [LARGE SCALE GENOMIC DNA]</scope>
    <source>
        <strain evidence="6 7">DSM 11113</strain>
    </source>
</reference>
<protein>
    <submittedName>
        <fullName evidence="6">Mbh13 NADH dehydrogenase subunit</fullName>
    </submittedName>
</protein>
<comment type="subcellular location">
    <subcellularLocation>
        <location evidence="1">Membrane</location>
        <topology evidence="1">Multi-pass membrane protein</topology>
    </subcellularLocation>
</comment>
<dbReference type="PANTHER" id="PTHR43359">
    <property type="entry name" value="FORMATE HYDROGENLYASE SUBUNIT 4"/>
    <property type="match status" value="1"/>
</dbReference>
<dbReference type="OrthoDB" id="15253at2157"/>
<dbReference type="EMBL" id="CP007140">
    <property type="protein sequence ID" value="AJC71466.1"/>
    <property type="molecule type" value="Genomic_DNA"/>
</dbReference>
<keyword evidence="4 5" id="KW-0472">Membrane</keyword>
<evidence type="ECO:0000256" key="4">
    <source>
        <dbReference type="ARBA" id="ARBA00023136"/>
    </source>
</evidence>
<proteinExistence type="predicted"/>
<dbReference type="GO" id="GO:0005886">
    <property type="term" value="C:plasma membrane"/>
    <property type="evidence" value="ECO:0007669"/>
    <property type="project" value="TreeGrafter"/>
</dbReference>
<feature type="transmembrane region" description="Helical" evidence="5">
    <location>
        <begin position="147"/>
        <end position="164"/>
    </location>
</feature>
<dbReference type="Proteomes" id="UP000062043">
    <property type="component" value="Chromosome"/>
</dbReference>
<feature type="transmembrane region" description="Helical" evidence="5">
    <location>
        <begin position="104"/>
        <end position="126"/>
    </location>
</feature>
<dbReference type="STRING" id="1432656.X802_04240"/>
<evidence type="ECO:0000256" key="5">
    <source>
        <dbReference type="SAM" id="Phobius"/>
    </source>
</evidence>
<evidence type="ECO:0000313" key="6">
    <source>
        <dbReference type="EMBL" id="AJC71466.1"/>
    </source>
</evidence>
<dbReference type="PATRIC" id="fig|1432656.3.peg.824"/>
<gene>
    <name evidence="6" type="ORF">X802_04240</name>
</gene>
<feature type="transmembrane region" description="Helical" evidence="5">
    <location>
        <begin position="6"/>
        <end position="31"/>
    </location>
</feature>
<evidence type="ECO:0000256" key="2">
    <source>
        <dbReference type="ARBA" id="ARBA00022692"/>
    </source>
</evidence>
<evidence type="ECO:0000313" key="7">
    <source>
        <dbReference type="Proteomes" id="UP000062043"/>
    </source>
</evidence>
<dbReference type="AlphaFoldDB" id="A0A0X1KJN4"/>
<feature type="transmembrane region" description="Helical" evidence="5">
    <location>
        <begin position="275"/>
        <end position="296"/>
    </location>
</feature>
<keyword evidence="3 5" id="KW-1133">Transmembrane helix</keyword>
<name>A0A0X1KJN4_9EURY</name>
<dbReference type="PANTHER" id="PTHR43359:SF1">
    <property type="entry name" value="FORMATE HYDROGENLYASE SUBUNIT 4-RELATED"/>
    <property type="match status" value="1"/>
</dbReference>
<accession>A0A0X1KJN4</accession>
<evidence type="ECO:0000256" key="1">
    <source>
        <dbReference type="ARBA" id="ARBA00004141"/>
    </source>
</evidence>
<evidence type="ECO:0000256" key="3">
    <source>
        <dbReference type="ARBA" id="ARBA00022989"/>
    </source>
</evidence>
<dbReference type="GeneID" id="27134863"/>
<dbReference type="InterPro" id="IPR001694">
    <property type="entry name" value="NADH_UbQ_OxRdtase_su1/FPO"/>
</dbReference>
<organism evidence="6 7">
    <name type="scientific">Thermococcus guaymasensis DSM 11113</name>
    <dbReference type="NCBI Taxonomy" id="1432656"/>
    <lineage>
        <taxon>Archaea</taxon>
        <taxon>Methanobacteriati</taxon>
        <taxon>Methanobacteriota</taxon>
        <taxon>Thermococci</taxon>
        <taxon>Thermococcales</taxon>
        <taxon>Thermococcaceae</taxon>
        <taxon>Thermococcus</taxon>
    </lineage>
</organism>